<dbReference type="Gene3D" id="3.30.420.10">
    <property type="entry name" value="Ribonuclease H-like superfamily/Ribonuclease H"/>
    <property type="match status" value="1"/>
</dbReference>
<dbReference type="InterPro" id="IPR036397">
    <property type="entry name" value="RNaseH_sf"/>
</dbReference>
<sequence>MILEFVQSGPLIWPTIEENGVTRPRKYSKLTHAEAIQADCDVKATNIILQGLPPEVYALVSNHKVSKDLSGKNQLLMQGTSLTKQERECKLYDEFDNFAYKKGKHYDLHATNIDQLHAYLGQHEFHENEVHLMHERNSDPLALVITHQMTQSRNSKNGQATQTVITHNAAYQADDLDAYNSNYDKLNNTKVALIVNLSHYGLDVLAEVVQIVLWYLDSGCSKYMIGDRSQLTNFVNKFLGKSKKKPYKPKSKDTNQEKLYLLHMDLCGPMRVASVNEKKYILAIVDDYSRFTWVKCSRSKDEAPYFIIKFLKMIQVENLEKLQLKADIVISNDVEEENHDLDVTHMNNDLFFGSSIPEKDSESSSLDVIPTVVHTTTPNSEHVTRLTKDHLLDKIIGELERLVSTRLQLYEQALFYYYDDFLSSIEPKTYKDALSQAWIEAMQEELNEFECLKVWELVPHPDKVMIITLKWIYKSKYALESLTKYGMESSDPMNSLMVEISKMDEDLQGKAVDPAECSSCGALYTTDYCCSNGSLVDKIICDLNKTPDLFQRPPQNRPKYGNPVDGHYCQGCALLRKELKEVWFTICKENRILQGLLDTFVSSNDNTNFFNAPQEPFIVKQDPGKNSSQNPPHINHHCCYGCGDSLEDTFCHQCTCESCGKCAHYGYNCSPKVSIIPNP</sequence>
<dbReference type="PANTHER" id="PTHR42648">
    <property type="entry name" value="TRANSPOSASE, PUTATIVE-RELATED"/>
    <property type="match status" value="1"/>
</dbReference>
<dbReference type="InterPro" id="IPR012337">
    <property type="entry name" value="RNaseH-like_sf"/>
</dbReference>
<dbReference type="GO" id="GO:0003676">
    <property type="term" value="F:nucleic acid binding"/>
    <property type="evidence" value="ECO:0007669"/>
    <property type="project" value="InterPro"/>
</dbReference>
<dbReference type="InterPro" id="IPR039537">
    <property type="entry name" value="Retrotran_Ty1/copia-like"/>
</dbReference>
<name>A0A6L2L1X2_TANCI</name>
<protein>
    <submittedName>
        <fullName evidence="1">Integrase, catalytic region, zinc finger, CCHC-type, peptidase aspartic, catalytic</fullName>
    </submittedName>
</protein>
<accession>A0A6L2L1X2</accession>
<gene>
    <name evidence="1" type="ORF">Tci_027859</name>
</gene>
<proteinExistence type="predicted"/>
<organism evidence="1">
    <name type="scientific">Tanacetum cinerariifolium</name>
    <name type="common">Dalmatian daisy</name>
    <name type="synonym">Chrysanthemum cinerariifolium</name>
    <dbReference type="NCBI Taxonomy" id="118510"/>
    <lineage>
        <taxon>Eukaryota</taxon>
        <taxon>Viridiplantae</taxon>
        <taxon>Streptophyta</taxon>
        <taxon>Embryophyta</taxon>
        <taxon>Tracheophyta</taxon>
        <taxon>Spermatophyta</taxon>
        <taxon>Magnoliopsida</taxon>
        <taxon>eudicotyledons</taxon>
        <taxon>Gunneridae</taxon>
        <taxon>Pentapetalae</taxon>
        <taxon>asterids</taxon>
        <taxon>campanulids</taxon>
        <taxon>Asterales</taxon>
        <taxon>Asteraceae</taxon>
        <taxon>Asteroideae</taxon>
        <taxon>Anthemideae</taxon>
        <taxon>Anthemidinae</taxon>
        <taxon>Tanacetum</taxon>
    </lineage>
</organism>
<reference evidence="1" key="1">
    <citation type="journal article" date="2019" name="Sci. Rep.">
        <title>Draft genome of Tanacetum cinerariifolium, the natural source of mosquito coil.</title>
        <authorList>
            <person name="Yamashiro T."/>
            <person name="Shiraishi A."/>
            <person name="Satake H."/>
            <person name="Nakayama K."/>
        </authorList>
    </citation>
    <scope>NUCLEOTIDE SEQUENCE</scope>
</reference>
<evidence type="ECO:0000313" key="1">
    <source>
        <dbReference type="EMBL" id="GEU55881.1"/>
    </source>
</evidence>
<comment type="caution">
    <text evidence="1">The sequence shown here is derived from an EMBL/GenBank/DDBJ whole genome shotgun (WGS) entry which is preliminary data.</text>
</comment>
<dbReference type="EMBL" id="BKCJ010003568">
    <property type="protein sequence ID" value="GEU55881.1"/>
    <property type="molecule type" value="Genomic_DNA"/>
</dbReference>
<dbReference type="PANTHER" id="PTHR42648:SF21">
    <property type="entry name" value="CYSTEINE-RICH RLK (RECEPTOR-LIKE PROTEIN KINASE) 8"/>
    <property type="match status" value="1"/>
</dbReference>
<dbReference type="SUPFAM" id="SSF53098">
    <property type="entry name" value="Ribonuclease H-like"/>
    <property type="match status" value="1"/>
</dbReference>
<dbReference type="AlphaFoldDB" id="A0A6L2L1X2"/>